<name>A0ABT6YVR3_9BACT</name>
<gene>
    <name evidence="2" type="ORF">QM481_00430</name>
</gene>
<accession>A0ABT6YVR3</accession>
<organism evidence="2 3">
    <name type="scientific">Flectobacillus rivi</name>
    <dbReference type="NCBI Taxonomy" id="2984209"/>
    <lineage>
        <taxon>Bacteria</taxon>
        <taxon>Pseudomonadati</taxon>
        <taxon>Bacteroidota</taxon>
        <taxon>Cytophagia</taxon>
        <taxon>Cytophagales</taxon>
        <taxon>Flectobacillaceae</taxon>
        <taxon>Flectobacillus</taxon>
    </lineage>
</organism>
<dbReference type="InterPro" id="IPR056920">
    <property type="entry name" value="PRTase-CE"/>
</dbReference>
<keyword evidence="3" id="KW-1185">Reference proteome</keyword>
<evidence type="ECO:0000313" key="3">
    <source>
        <dbReference type="Proteomes" id="UP001225761"/>
    </source>
</evidence>
<comment type="caution">
    <text evidence="2">The sequence shown here is derived from an EMBL/GenBank/DDBJ whole genome shotgun (WGS) entry which is preliminary data.</text>
</comment>
<sequence>MYDQQTFDEILYQKIKVLSETIWEGKVKRANITSWLENFDDAKEKTNALYLLSQFMYFGNIQMREMLKVLYRDLFKYQVVRRIRENNHDTTDFEFITSKFNHELKNTRFLGVGNPSESGTHLLYYFRQENSLPRSLFINSSDIFADDNNRNLREPQIRNYIFIDDFCGSGVQAKLYSKNIIEKIKKIDSTINTGYLMLFATSTGKNNIQQKTQFDSIEAVFDLDDSFKCFGDTSRYYDENLPDFISKTSMKGIATKHGKEMMKILASYEGVESHRINQYSDNHKLGFSNCQLLLGLYHNTPDNTLPIFWFENEQKKWNPIFKRYRKIYN</sequence>
<proteinExistence type="predicted"/>
<dbReference type="EMBL" id="JASHIE010000001">
    <property type="protein sequence ID" value="MDI9872970.1"/>
    <property type="molecule type" value="Genomic_DNA"/>
</dbReference>
<feature type="domain" description="PRTase-CE" evidence="1">
    <location>
        <begin position="32"/>
        <end position="323"/>
    </location>
</feature>
<evidence type="ECO:0000259" key="1">
    <source>
        <dbReference type="Pfam" id="PF24390"/>
    </source>
</evidence>
<protein>
    <recommendedName>
        <fullName evidence="1">PRTase-CE domain-containing protein</fullName>
    </recommendedName>
</protein>
<reference evidence="2 3" key="1">
    <citation type="submission" date="2023-05" db="EMBL/GenBank/DDBJ databases">
        <title>Novel species of genus Flectobacillus isolated from stream in China.</title>
        <authorList>
            <person name="Lu H."/>
        </authorList>
    </citation>
    <scope>NUCLEOTIDE SEQUENCE [LARGE SCALE GENOMIC DNA]</scope>
    <source>
        <strain evidence="2 3">LFS242W</strain>
    </source>
</reference>
<dbReference type="RefSeq" id="WP_283380215.1">
    <property type="nucleotide sequence ID" value="NZ_JASHIE010000001.1"/>
</dbReference>
<evidence type="ECO:0000313" key="2">
    <source>
        <dbReference type="EMBL" id="MDI9872970.1"/>
    </source>
</evidence>
<dbReference type="Proteomes" id="UP001225761">
    <property type="component" value="Unassembled WGS sequence"/>
</dbReference>
<dbReference type="Pfam" id="PF24390">
    <property type="entry name" value="PRTase-CE"/>
    <property type="match status" value="1"/>
</dbReference>